<sequence>MAALSAKQRQISESLGAAKVVAKDQAVSLASGTATEDLKAELQKATLRIKELEALLSQKNTECTRLQSDLTKLGQKLTELQDSSAKLKEKQYETHKQLRAERQIAKRAKEKSDKLAQQIHILNTATAEASKHEKESSKKSHDILLSLKQENKKLYNSFTKSLRKKAAYSRETKELLMAKAKAKAEKQWTHNLMNKGVYTEKTRSISHLLVKAGCSRNYVNVVIQTILESAGIKTIGTMSPTSVGRFIREGHFSSQVQLGHELRNAETVTLSGDGTSHKAINYNSRHVHFKAKNYETGKLEQTTRTLGIRSSRDGTSEESVRDWNDILTNISEVYNNSPLAKRAGSIIKLVDIMIKVTGMNSDHCSTEKKTARLLKEQKEFAVNQHLGEEKMLDMTILEVQQYFEVEEEKMIKKMGGRSEWNKLSDVKKAERKARMIEEAIATLGKEEFEKLSDTEKQVFRLFIWAGCGCHKDLNTVKGGYIAMLGWWIDNAIADELLVLLANSDNDPVVGEHAVAIEQGDTPTPAQERAFHKSQRGAIKTLDLAGAICKHKDKKKGHQDGFRYWWKDHVGVDFAFPDTSNNRFQSYCYAAAAIVLHTDNFKNYMQFVKDTKHNSKFNHMEENFWKALHCNSTLTELAVLALYAESVSYPYMKYIRTSAKNKENMLDLGPFHMKVYNHMQSIIEDPHLLIGNNAADNTDLYKTATLNGEKWENSEVVEKILALIPTLPHFQELLLAFFEGAAETWERFTSEFLPGGLIDEAGSADKDLAWLPSVNDENEGSLGKFRSVLLYQPLLTLLDHNALQSYFRNNTESFIKENFTEEEDYKYIHKLACETGGQERQRKREIIEFRNEQQAKKAARRKDLVLDIASAKNLKGKRLNDHYDFFHKQGAPNMINQHRVTKADEKRDAVAQAIEHYLNGEWNLGVDDTQEDEEDKEELDNSPDLCPDDLDSEGDDDECEYC</sequence>
<dbReference type="AlphaFoldDB" id="A0A0D2NQ19"/>
<evidence type="ECO:0000313" key="3">
    <source>
        <dbReference type="EMBL" id="KJA18866.1"/>
    </source>
</evidence>
<evidence type="ECO:0000256" key="2">
    <source>
        <dbReference type="SAM" id="MobiDB-lite"/>
    </source>
</evidence>
<gene>
    <name evidence="3" type="ORF">HYPSUDRAFT_69639</name>
</gene>
<protein>
    <submittedName>
        <fullName evidence="3">Uncharacterized protein</fullName>
    </submittedName>
</protein>
<evidence type="ECO:0000256" key="1">
    <source>
        <dbReference type="SAM" id="Coils"/>
    </source>
</evidence>
<organism evidence="3 4">
    <name type="scientific">Hypholoma sublateritium (strain FD-334 SS-4)</name>
    <dbReference type="NCBI Taxonomy" id="945553"/>
    <lineage>
        <taxon>Eukaryota</taxon>
        <taxon>Fungi</taxon>
        <taxon>Dikarya</taxon>
        <taxon>Basidiomycota</taxon>
        <taxon>Agaricomycotina</taxon>
        <taxon>Agaricomycetes</taxon>
        <taxon>Agaricomycetidae</taxon>
        <taxon>Agaricales</taxon>
        <taxon>Agaricineae</taxon>
        <taxon>Strophariaceae</taxon>
        <taxon>Hypholoma</taxon>
    </lineage>
</organism>
<name>A0A0D2NQ19_HYPSF</name>
<dbReference type="Proteomes" id="UP000054270">
    <property type="component" value="Unassembled WGS sequence"/>
</dbReference>
<dbReference type="OrthoDB" id="3052721at2759"/>
<evidence type="ECO:0000313" key="4">
    <source>
        <dbReference type="Proteomes" id="UP000054270"/>
    </source>
</evidence>
<feature type="region of interest" description="Disordered" evidence="2">
    <location>
        <begin position="921"/>
        <end position="961"/>
    </location>
</feature>
<proteinExistence type="predicted"/>
<accession>A0A0D2NQ19</accession>
<feature type="compositionally biased region" description="Acidic residues" evidence="2">
    <location>
        <begin position="927"/>
        <end position="961"/>
    </location>
</feature>
<keyword evidence="4" id="KW-1185">Reference proteome</keyword>
<keyword evidence="1" id="KW-0175">Coiled coil</keyword>
<feature type="coiled-coil region" evidence="1">
    <location>
        <begin position="35"/>
        <end position="125"/>
    </location>
</feature>
<dbReference type="EMBL" id="KN817584">
    <property type="protein sequence ID" value="KJA18866.1"/>
    <property type="molecule type" value="Genomic_DNA"/>
</dbReference>
<dbReference type="STRING" id="945553.A0A0D2NQ19"/>
<dbReference type="OMA" id="MNGDHAA"/>
<reference evidence="4" key="1">
    <citation type="submission" date="2014-04" db="EMBL/GenBank/DDBJ databases">
        <title>Evolutionary Origins and Diversification of the Mycorrhizal Mutualists.</title>
        <authorList>
            <consortium name="DOE Joint Genome Institute"/>
            <consortium name="Mycorrhizal Genomics Consortium"/>
            <person name="Kohler A."/>
            <person name="Kuo A."/>
            <person name="Nagy L.G."/>
            <person name="Floudas D."/>
            <person name="Copeland A."/>
            <person name="Barry K.W."/>
            <person name="Cichocki N."/>
            <person name="Veneault-Fourrey C."/>
            <person name="LaButti K."/>
            <person name="Lindquist E.A."/>
            <person name="Lipzen A."/>
            <person name="Lundell T."/>
            <person name="Morin E."/>
            <person name="Murat C."/>
            <person name="Riley R."/>
            <person name="Ohm R."/>
            <person name="Sun H."/>
            <person name="Tunlid A."/>
            <person name="Henrissat B."/>
            <person name="Grigoriev I.V."/>
            <person name="Hibbett D.S."/>
            <person name="Martin F."/>
        </authorList>
    </citation>
    <scope>NUCLEOTIDE SEQUENCE [LARGE SCALE GENOMIC DNA]</scope>
    <source>
        <strain evidence="4">FD-334 SS-4</strain>
    </source>
</reference>